<name>A0A1Y3BT26_EURMA</name>
<reference evidence="3 4" key="1">
    <citation type="submission" date="2017-03" db="EMBL/GenBank/DDBJ databases">
        <title>Genome Survey of Euroglyphus maynei.</title>
        <authorList>
            <person name="Arlian L.G."/>
            <person name="Morgan M.S."/>
            <person name="Rider S.D."/>
        </authorList>
    </citation>
    <scope>NUCLEOTIDE SEQUENCE [LARGE SCALE GENOMIC DNA]</scope>
    <source>
        <strain evidence="3">Arlian Lab</strain>
        <tissue evidence="3">Whole body</tissue>
    </source>
</reference>
<feature type="domain" description="Doublecortin" evidence="2">
    <location>
        <begin position="1"/>
        <end position="83"/>
    </location>
</feature>
<sequence>MRPSRRVFRFLFNHRVAQNYEQLLNEISKSVKLNVGAVHRIYGLSSSKKITCLNDLYDDEYVYLVYGRAEKCNINDFLLDEYEQREICSIVGVSYLSSYYENNNNHHNHSLNLNNTNDHDGGGRQALPPSSSSSSSYAITKNRKVVRYCDDIHNNNNQNVAINNNRRRFNQSKKFNKNCINQNNE</sequence>
<feature type="region of interest" description="Disordered" evidence="1">
    <location>
        <begin position="107"/>
        <end position="137"/>
    </location>
</feature>
<accession>A0A1Y3BT26</accession>
<evidence type="ECO:0000256" key="1">
    <source>
        <dbReference type="SAM" id="MobiDB-lite"/>
    </source>
</evidence>
<dbReference type="GO" id="GO:0035556">
    <property type="term" value="P:intracellular signal transduction"/>
    <property type="evidence" value="ECO:0007669"/>
    <property type="project" value="InterPro"/>
</dbReference>
<dbReference type="OrthoDB" id="1738954at2759"/>
<dbReference type="InterPro" id="IPR036572">
    <property type="entry name" value="Doublecortin_dom_sf"/>
</dbReference>
<feature type="non-terminal residue" evidence="3">
    <location>
        <position position="185"/>
    </location>
</feature>
<evidence type="ECO:0000259" key="2">
    <source>
        <dbReference type="PROSITE" id="PS50309"/>
    </source>
</evidence>
<proteinExistence type="predicted"/>
<comment type="caution">
    <text evidence="3">The sequence shown here is derived from an EMBL/GenBank/DDBJ whole genome shotgun (WGS) entry which is preliminary data.</text>
</comment>
<feature type="compositionally biased region" description="Basic residues" evidence="1">
    <location>
        <begin position="166"/>
        <end position="176"/>
    </location>
</feature>
<organism evidence="3 4">
    <name type="scientific">Euroglyphus maynei</name>
    <name type="common">Mayne's house dust mite</name>
    <dbReference type="NCBI Taxonomy" id="6958"/>
    <lineage>
        <taxon>Eukaryota</taxon>
        <taxon>Metazoa</taxon>
        <taxon>Ecdysozoa</taxon>
        <taxon>Arthropoda</taxon>
        <taxon>Chelicerata</taxon>
        <taxon>Arachnida</taxon>
        <taxon>Acari</taxon>
        <taxon>Acariformes</taxon>
        <taxon>Sarcoptiformes</taxon>
        <taxon>Astigmata</taxon>
        <taxon>Psoroptidia</taxon>
        <taxon>Analgoidea</taxon>
        <taxon>Pyroglyphidae</taxon>
        <taxon>Pyroglyphinae</taxon>
        <taxon>Euroglyphus</taxon>
    </lineage>
</organism>
<dbReference type="EMBL" id="MUJZ01004532">
    <property type="protein sequence ID" value="OTF83237.1"/>
    <property type="molecule type" value="Genomic_DNA"/>
</dbReference>
<dbReference type="Gene3D" id="3.10.20.230">
    <property type="entry name" value="Doublecortin domain"/>
    <property type="match status" value="1"/>
</dbReference>
<dbReference type="SUPFAM" id="SSF89837">
    <property type="entry name" value="Doublecortin (DC)"/>
    <property type="match status" value="1"/>
</dbReference>
<evidence type="ECO:0000313" key="4">
    <source>
        <dbReference type="Proteomes" id="UP000194236"/>
    </source>
</evidence>
<feature type="region of interest" description="Disordered" evidence="1">
    <location>
        <begin position="166"/>
        <end position="185"/>
    </location>
</feature>
<dbReference type="Proteomes" id="UP000194236">
    <property type="component" value="Unassembled WGS sequence"/>
</dbReference>
<protein>
    <submittedName>
        <fullName evidence="3">Doublecortin-like protein</fullName>
    </submittedName>
</protein>
<dbReference type="AlphaFoldDB" id="A0A1Y3BT26"/>
<dbReference type="InterPro" id="IPR003533">
    <property type="entry name" value="Doublecortin_dom"/>
</dbReference>
<keyword evidence="4" id="KW-1185">Reference proteome</keyword>
<dbReference type="SMART" id="SM00537">
    <property type="entry name" value="DCX"/>
    <property type="match status" value="1"/>
</dbReference>
<feature type="compositionally biased region" description="Low complexity" evidence="1">
    <location>
        <begin position="107"/>
        <end position="116"/>
    </location>
</feature>
<dbReference type="Pfam" id="PF03607">
    <property type="entry name" value="DCX"/>
    <property type="match status" value="1"/>
</dbReference>
<evidence type="ECO:0000313" key="3">
    <source>
        <dbReference type="EMBL" id="OTF83237.1"/>
    </source>
</evidence>
<gene>
    <name evidence="3" type="ORF">BLA29_005653</name>
</gene>
<dbReference type="PROSITE" id="PS50309">
    <property type="entry name" value="DC"/>
    <property type="match status" value="1"/>
</dbReference>